<keyword evidence="3" id="KW-1185">Reference proteome</keyword>
<reference evidence="2 3" key="1">
    <citation type="submission" date="2019-08" db="EMBL/GenBank/DDBJ databases">
        <title>100 year-old enigma solved: identification of Planctomyces bekefii, the type genus and species of the phylum Planctomycetes.</title>
        <authorList>
            <person name="Svetlana D.N."/>
            <person name="Overmann J."/>
        </authorList>
    </citation>
    <scope>NUCLEOTIDE SEQUENCE [LARGE SCALE GENOMIC DNA]</scope>
    <source>
        <strain evidence="2">Phe10_nw2017</strain>
    </source>
</reference>
<dbReference type="Proteomes" id="UP000321083">
    <property type="component" value="Unassembled WGS sequence"/>
</dbReference>
<dbReference type="AlphaFoldDB" id="A0A5C6M4K3"/>
<accession>A0A5C6M4K3</accession>
<evidence type="ECO:0000313" key="3">
    <source>
        <dbReference type="Proteomes" id="UP000321083"/>
    </source>
</evidence>
<dbReference type="Gene3D" id="3.40.50.300">
    <property type="entry name" value="P-loop containing nucleotide triphosphate hydrolases"/>
    <property type="match status" value="1"/>
</dbReference>
<comment type="caution">
    <text evidence="2">The sequence shown here is derived from an EMBL/GenBank/DDBJ whole genome shotgun (WGS) entry which is preliminary data.</text>
</comment>
<gene>
    <name evidence="2" type="ORF">E3A20_11490</name>
</gene>
<feature type="non-terminal residue" evidence="2">
    <location>
        <position position="194"/>
    </location>
</feature>
<dbReference type="PANTHER" id="PTHR34383:SF3">
    <property type="entry name" value="POLYPHOSPHATE:AMP PHOSPHOTRANSFERASE"/>
    <property type="match status" value="1"/>
</dbReference>
<name>A0A5C6M4K3_9PLAN</name>
<sequence length="194" mass="22335">MPLTSEQIARFFRVAPGKSMQLAEHHTGWAQTPELESLGRETVRERAVEMLQSEQRELSERQNLLYADNRYSLLIILQGMDASGKDGTIRHVMSGVNPQGCRVTSFKHPSAEELDHTFLWRYAKCLPERGSIGIFNRSWYEEVLIVRVHRAVLADQQLPPGKRGKAFWKQRYEDIGSFEQHLARNGTVIIKIFL</sequence>
<reference evidence="2 3" key="2">
    <citation type="submission" date="2019-08" db="EMBL/GenBank/DDBJ databases">
        <authorList>
            <person name="Henke P."/>
        </authorList>
    </citation>
    <scope>NUCLEOTIDE SEQUENCE [LARGE SCALE GENOMIC DNA]</scope>
    <source>
        <strain evidence="2">Phe10_nw2017</strain>
    </source>
</reference>
<feature type="domain" description="Polyphosphate kinase-2-related" evidence="1">
    <location>
        <begin position="46"/>
        <end position="194"/>
    </location>
</feature>
<organism evidence="2 3">
    <name type="scientific">Planctomyces bekefii</name>
    <dbReference type="NCBI Taxonomy" id="1653850"/>
    <lineage>
        <taxon>Bacteria</taxon>
        <taxon>Pseudomonadati</taxon>
        <taxon>Planctomycetota</taxon>
        <taxon>Planctomycetia</taxon>
        <taxon>Planctomycetales</taxon>
        <taxon>Planctomycetaceae</taxon>
        <taxon>Planctomyces</taxon>
    </lineage>
</organism>
<evidence type="ECO:0000313" key="2">
    <source>
        <dbReference type="EMBL" id="TWW09720.1"/>
    </source>
</evidence>
<evidence type="ECO:0000259" key="1">
    <source>
        <dbReference type="Pfam" id="PF03976"/>
    </source>
</evidence>
<dbReference type="Pfam" id="PF03976">
    <property type="entry name" value="PPK2"/>
    <property type="match status" value="1"/>
</dbReference>
<proteinExistence type="predicted"/>
<dbReference type="EMBL" id="SRHE01000195">
    <property type="protein sequence ID" value="TWW09720.1"/>
    <property type="molecule type" value="Genomic_DNA"/>
</dbReference>
<dbReference type="PANTHER" id="PTHR34383">
    <property type="entry name" value="POLYPHOSPHATE:AMP PHOSPHOTRANSFERASE-RELATED"/>
    <property type="match status" value="1"/>
</dbReference>
<dbReference type="InterPro" id="IPR027417">
    <property type="entry name" value="P-loop_NTPase"/>
</dbReference>
<dbReference type="InterPro" id="IPR022488">
    <property type="entry name" value="PPK2-related"/>
</dbReference>
<protein>
    <recommendedName>
        <fullName evidence="1">Polyphosphate kinase-2-related domain-containing protein</fullName>
    </recommendedName>
</protein>